<dbReference type="GO" id="GO:0036064">
    <property type="term" value="C:ciliary basal body"/>
    <property type="evidence" value="ECO:0007669"/>
    <property type="project" value="TreeGrafter"/>
</dbReference>
<feature type="region of interest" description="Disordered" evidence="6">
    <location>
        <begin position="655"/>
        <end position="681"/>
    </location>
</feature>
<feature type="region of interest" description="Disordered" evidence="6">
    <location>
        <begin position="1"/>
        <end position="68"/>
    </location>
</feature>
<dbReference type="Pfam" id="PF05346">
    <property type="entry name" value="DUF747"/>
    <property type="match status" value="2"/>
</dbReference>
<comment type="caution">
    <text evidence="8">The sequence shown here is derived from an EMBL/GenBank/DDBJ whole genome shotgun (WGS) entry which is preliminary data.</text>
</comment>
<feature type="compositionally biased region" description="Basic and acidic residues" evidence="6">
    <location>
        <begin position="46"/>
        <end position="56"/>
    </location>
</feature>
<proteinExistence type="inferred from homology"/>
<dbReference type="GO" id="GO:0045724">
    <property type="term" value="P:positive regulation of cilium assembly"/>
    <property type="evidence" value="ECO:0007669"/>
    <property type="project" value="TreeGrafter"/>
</dbReference>
<comment type="similarity">
    <text evidence="2">Belongs to the TAPT1 family.</text>
</comment>
<evidence type="ECO:0000313" key="9">
    <source>
        <dbReference type="Proteomes" id="UP000225706"/>
    </source>
</evidence>
<evidence type="ECO:0000256" key="7">
    <source>
        <dbReference type="SAM" id="Phobius"/>
    </source>
</evidence>
<evidence type="ECO:0000256" key="2">
    <source>
        <dbReference type="ARBA" id="ARBA00008803"/>
    </source>
</evidence>
<feature type="transmembrane region" description="Helical" evidence="7">
    <location>
        <begin position="592"/>
        <end position="614"/>
    </location>
</feature>
<evidence type="ECO:0000256" key="5">
    <source>
        <dbReference type="ARBA" id="ARBA00023136"/>
    </source>
</evidence>
<dbReference type="GO" id="GO:0005789">
    <property type="term" value="C:endoplasmic reticulum membrane"/>
    <property type="evidence" value="ECO:0007669"/>
    <property type="project" value="TreeGrafter"/>
</dbReference>
<organism evidence="8 9">
    <name type="scientific">Stylophora pistillata</name>
    <name type="common">Smooth cauliflower coral</name>
    <dbReference type="NCBI Taxonomy" id="50429"/>
    <lineage>
        <taxon>Eukaryota</taxon>
        <taxon>Metazoa</taxon>
        <taxon>Cnidaria</taxon>
        <taxon>Anthozoa</taxon>
        <taxon>Hexacorallia</taxon>
        <taxon>Scleractinia</taxon>
        <taxon>Astrocoeniina</taxon>
        <taxon>Pocilloporidae</taxon>
        <taxon>Stylophora</taxon>
    </lineage>
</organism>
<feature type="transmembrane region" description="Helical" evidence="7">
    <location>
        <begin position="372"/>
        <end position="395"/>
    </location>
</feature>
<keyword evidence="3 7" id="KW-0812">Transmembrane</keyword>
<evidence type="ECO:0000256" key="4">
    <source>
        <dbReference type="ARBA" id="ARBA00022989"/>
    </source>
</evidence>
<name>A0A2B4RRL4_STYPI</name>
<dbReference type="PANTHER" id="PTHR13317:SF4">
    <property type="entry name" value="TRANSMEMBRANE ANTERIOR POSTERIOR TRANSFORMATION PROTEIN 1 HOMOLOG"/>
    <property type="match status" value="1"/>
</dbReference>
<sequence>MADLAKEQGNFLSSASTASTNDLDTEVVIHTDVFDPCSNPVDENSTELKEKTDHGFESLPNTSTAEGHDHVESVEYAVGVDEKYENQESVAKRMSLDFEEETQREDTIKPGGFYIDEKTQEIEFRHRFLQQQEQLYQAQQKQLQRQERVGCLNEEARFPKSNFQSLKTMEPEMQSYQKDPHRDVPQITKASSEEKLGDGLRKLSFMKYFTAEVFSGKLMELEEEKYTERRQKVYTFMKIPREFEKLMVFGFMLCLDCFLFMFTFLPVRLVVALYKIITGLLFCRTSRMLQPVQMCDLLKGSILVTCWLLLTHVDFSVLYHTVRGQSVIKLYVIYNMLEIADRLFSSVGQDILDALFWTATEPKDRRREHIGIIPHFVMAVVYVFFHAVLVLFQAICLNVAVNSHNKALLVIMVSNQFVELKGSVFKRFEKNNLFQMACSDLKSNFTLTLGYLNLLLNNPAQDYIFSYTDIRERFYYIVLVVIVTLRNLTEFNWNAEHLYVICPYLLAVLSSEYFVDWIKHAFITKFNNIPVEVYCEYRALLAEDATSSRQKNAHNDHFDLVSRRMGFIPLPLGSLVIREVAQSVKIHGLGGMFLVLATFFFLTSVKVLNSIIFLGKATQYVKQKQDVETENKQHSNQASSQNLKAQVSVTLLDSSQSSSTSLVGEKQDPGPRGAGEQTKQRAKTLAEIDRYTLCSKEIVVF</sequence>
<dbReference type="STRING" id="50429.A0A2B4RRL4"/>
<keyword evidence="5 7" id="KW-0472">Membrane</keyword>
<keyword evidence="4 7" id="KW-1133">Transmembrane helix</keyword>
<feature type="compositionally biased region" description="Polar residues" evidence="6">
    <location>
        <begin position="10"/>
        <end position="22"/>
    </location>
</feature>
<gene>
    <name evidence="8" type="primary">TAPT1</name>
    <name evidence="8" type="ORF">AWC38_SpisGene15317</name>
</gene>
<dbReference type="EMBL" id="LSMT01000325">
    <property type="protein sequence ID" value="PFX20241.1"/>
    <property type="molecule type" value="Genomic_DNA"/>
</dbReference>
<dbReference type="PANTHER" id="PTHR13317">
    <property type="entry name" value="TRANSMEMBRANE ANTERIOR POSTERIOR TRANSFORMATION PROTEIN 1 HOMOLOG"/>
    <property type="match status" value="1"/>
</dbReference>
<comment type="subcellular location">
    <subcellularLocation>
        <location evidence="1">Membrane</location>
        <topology evidence="1">Multi-pass membrane protein</topology>
    </subcellularLocation>
</comment>
<evidence type="ECO:0000313" key="8">
    <source>
        <dbReference type="EMBL" id="PFX20241.1"/>
    </source>
</evidence>
<dbReference type="InterPro" id="IPR008010">
    <property type="entry name" value="Tatp1"/>
</dbReference>
<dbReference type="OrthoDB" id="433309at2759"/>
<protein>
    <submittedName>
        <fullName evidence="8">Transmembrane anterior posterior transformation protein 1-like</fullName>
    </submittedName>
</protein>
<accession>A0A2B4RRL4</accession>
<dbReference type="Proteomes" id="UP000225706">
    <property type="component" value="Unassembled WGS sequence"/>
</dbReference>
<keyword evidence="9" id="KW-1185">Reference proteome</keyword>
<feature type="transmembrane region" description="Helical" evidence="7">
    <location>
        <begin position="246"/>
        <end position="277"/>
    </location>
</feature>
<evidence type="ECO:0000256" key="1">
    <source>
        <dbReference type="ARBA" id="ARBA00004141"/>
    </source>
</evidence>
<evidence type="ECO:0000256" key="6">
    <source>
        <dbReference type="SAM" id="MobiDB-lite"/>
    </source>
</evidence>
<reference evidence="9" key="1">
    <citation type="journal article" date="2017" name="bioRxiv">
        <title>Comparative analysis of the genomes of Stylophora pistillata and Acropora digitifera provides evidence for extensive differences between species of corals.</title>
        <authorList>
            <person name="Voolstra C.R."/>
            <person name="Li Y."/>
            <person name="Liew Y.J."/>
            <person name="Baumgarten S."/>
            <person name="Zoccola D."/>
            <person name="Flot J.-F."/>
            <person name="Tambutte S."/>
            <person name="Allemand D."/>
            <person name="Aranda M."/>
        </authorList>
    </citation>
    <scope>NUCLEOTIDE SEQUENCE [LARGE SCALE GENOMIC DNA]</scope>
</reference>
<evidence type="ECO:0000256" key="3">
    <source>
        <dbReference type="ARBA" id="ARBA00022692"/>
    </source>
</evidence>
<dbReference type="AlphaFoldDB" id="A0A2B4RRL4"/>